<dbReference type="PANTHER" id="PTHR34448:SF3">
    <property type="entry name" value="AMINOPEPTIDASE AMPS"/>
    <property type="match status" value="1"/>
</dbReference>
<evidence type="ECO:0000256" key="2">
    <source>
        <dbReference type="ARBA" id="ARBA00001946"/>
    </source>
</evidence>
<protein>
    <submittedName>
        <fullName evidence="10">Peptidase M29</fullName>
    </submittedName>
</protein>
<dbReference type="AlphaFoldDB" id="A0A198AHY2"/>
<dbReference type="SUPFAM" id="SSF144052">
    <property type="entry name" value="Thermophilic metalloprotease-like"/>
    <property type="match status" value="1"/>
</dbReference>
<evidence type="ECO:0000256" key="6">
    <source>
        <dbReference type="ARBA" id="ARBA00022670"/>
    </source>
</evidence>
<name>A0A198AHY2_9BACL</name>
<evidence type="ECO:0000256" key="7">
    <source>
        <dbReference type="ARBA" id="ARBA00022723"/>
    </source>
</evidence>
<dbReference type="GO" id="GO:0008237">
    <property type="term" value="F:metallopeptidase activity"/>
    <property type="evidence" value="ECO:0007669"/>
    <property type="project" value="UniProtKB-KW"/>
</dbReference>
<comment type="similarity">
    <text evidence="4">Belongs to the peptidase M29 family.</text>
</comment>
<dbReference type="InterPro" id="IPR035097">
    <property type="entry name" value="M29_N-terminal"/>
</dbReference>
<dbReference type="GO" id="GO:0004177">
    <property type="term" value="F:aminopeptidase activity"/>
    <property type="evidence" value="ECO:0007669"/>
    <property type="project" value="UniProtKB-KW"/>
</dbReference>
<evidence type="ECO:0000256" key="1">
    <source>
        <dbReference type="ARBA" id="ARBA00001941"/>
    </source>
</evidence>
<comment type="cofactor">
    <cofactor evidence="2">
        <name>Mg(2+)</name>
        <dbReference type="ChEBI" id="CHEBI:18420"/>
    </cofactor>
</comment>
<comment type="caution">
    <text evidence="10">The sequence shown here is derived from an EMBL/GenBank/DDBJ whole genome shotgun (WGS) entry which is preliminary data.</text>
</comment>
<evidence type="ECO:0000256" key="3">
    <source>
        <dbReference type="ARBA" id="ARBA00001947"/>
    </source>
</evidence>
<keyword evidence="9" id="KW-0482">Metalloprotease</keyword>
<dbReference type="Proteomes" id="UP000078454">
    <property type="component" value="Unassembled WGS sequence"/>
</dbReference>
<organism evidence="10 11">
    <name type="scientific">Paenibacillus oryzisoli</name>
    <dbReference type="NCBI Taxonomy" id="1850517"/>
    <lineage>
        <taxon>Bacteria</taxon>
        <taxon>Bacillati</taxon>
        <taxon>Bacillota</taxon>
        <taxon>Bacilli</taxon>
        <taxon>Bacillales</taxon>
        <taxon>Paenibacillaceae</taxon>
        <taxon>Paenibacillus</taxon>
    </lineage>
</organism>
<keyword evidence="6" id="KW-0645">Protease</keyword>
<sequence length="410" mass="46030">MTFEHNLEKYAELTVRVALNIQGGQSLWINAPIGHPEFVRLITRKAYEAGAKHVHIEWQDEICTQIRYTHAPAESFNEYPAWRAQALTELAENNGAYLWIDADNPELLKGVDPARISANAKVAGPLLVKWREYMSSYKMTWSIIAAPSLAWAQKVFPDLEDQAAITALWNAIFEATRVDQENPVQTWQDHNATLRSKREQLNQQQFHKIHYRAPGTELTVELPPQHIWRGGSATNESGGFDFNPNIPTEEVFISPNRLGTNGTVRSSKPLSYQGSLIDNFSITFEQGRVTHYTAEQGYESLQAMIEMDEGAHYLGEIALVPHVSPISNTNLIFFNTLYDENASNHLALGRAFPTCIEGGTQMSKEEQLQAGLNDSLIHVDFMIGSAEMDIDGELADGTIVPIFRQGNWAF</sequence>
<dbReference type="OrthoDB" id="9803993at2"/>
<keyword evidence="8" id="KW-0378">Hydrolase</keyword>
<accession>A0A198AHY2</accession>
<keyword evidence="5" id="KW-0031">Aminopeptidase</keyword>
<keyword evidence="7" id="KW-0479">Metal-binding</keyword>
<dbReference type="PRINTS" id="PR00919">
    <property type="entry name" value="THERMOPTASE"/>
</dbReference>
<reference evidence="10 11" key="1">
    <citation type="submission" date="2016-05" db="EMBL/GenBank/DDBJ databases">
        <title>Paenibacillus sp. 1ZS3-15 nov., isolated from the rhizosphere soil.</title>
        <authorList>
            <person name="Zhang X.X."/>
            <person name="Zhang J."/>
        </authorList>
    </citation>
    <scope>NUCLEOTIDE SEQUENCE [LARGE SCALE GENOMIC DNA]</scope>
    <source>
        <strain evidence="10 11">1ZS3-15</strain>
    </source>
</reference>
<evidence type="ECO:0000313" key="10">
    <source>
        <dbReference type="EMBL" id="OAS21114.1"/>
    </source>
</evidence>
<evidence type="ECO:0000256" key="4">
    <source>
        <dbReference type="ARBA" id="ARBA00008236"/>
    </source>
</evidence>
<dbReference type="RefSeq" id="WP_068662691.1">
    <property type="nucleotide sequence ID" value="NZ_LYPB01000049.1"/>
</dbReference>
<dbReference type="EMBL" id="LYPB01000049">
    <property type="protein sequence ID" value="OAS21114.1"/>
    <property type="molecule type" value="Genomic_DNA"/>
</dbReference>
<comment type="cofactor">
    <cofactor evidence="1">
        <name>Co(2+)</name>
        <dbReference type="ChEBI" id="CHEBI:48828"/>
    </cofactor>
</comment>
<evidence type="ECO:0000256" key="9">
    <source>
        <dbReference type="ARBA" id="ARBA00023049"/>
    </source>
</evidence>
<dbReference type="GO" id="GO:0006508">
    <property type="term" value="P:proteolysis"/>
    <property type="evidence" value="ECO:0007669"/>
    <property type="project" value="UniProtKB-KW"/>
</dbReference>
<evidence type="ECO:0000256" key="5">
    <source>
        <dbReference type="ARBA" id="ARBA00022438"/>
    </source>
</evidence>
<keyword evidence="11" id="KW-1185">Reference proteome</keyword>
<proteinExistence type="inferred from homology"/>
<dbReference type="GO" id="GO:0046872">
    <property type="term" value="F:metal ion binding"/>
    <property type="evidence" value="ECO:0007669"/>
    <property type="project" value="UniProtKB-KW"/>
</dbReference>
<dbReference type="InterPro" id="IPR000787">
    <property type="entry name" value="Peptidase_M29"/>
</dbReference>
<comment type="cofactor">
    <cofactor evidence="3">
        <name>Zn(2+)</name>
        <dbReference type="ChEBI" id="CHEBI:29105"/>
    </cofactor>
</comment>
<gene>
    <name evidence="10" type="ORF">A8708_29940</name>
</gene>
<evidence type="ECO:0000313" key="11">
    <source>
        <dbReference type="Proteomes" id="UP000078454"/>
    </source>
</evidence>
<dbReference type="InterPro" id="IPR052170">
    <property type="entry name" value="M29_Exopeptidase"/>
</dbReference>
<dbReference type="Gene3D" id="3.40.1830.10">
    <property type="entry name" value="Thermophilic metalloprotease (M29)"/>
    <property type="match status" value="1"/>
</dbReference>
<dbReference type="Pfam" id="PF02073">
    <property type="entry name" value="Peptidase_M29"/>
    <property type="match status" value="1"/>
</dbReference>
<dbReference type="PANTHER" id="PTHR34448">
    <property type="entry name" value="AMINOPEPTIDASE"/>
    <property type="match status" value="1"/>
</dbReference>
<evidence type="ECO:0000256" key="8">
    <source>
        <dbReference type="ARBA" id="ARBA00022801"/>
    </source>
</evidence>